<dbReference type="Pfam" id="PF08837">
    <property type="entry name" value="DUF1810"/>
    <property type="match status" value="1"/>
</dbReference>
<dbReference type="AlphaFoldDB" id="A0A1J0WCJ6"/>
<reference evidence="1 2" key="1">
    <citation type="submission" date="2016-11" db="EMBL/GenBank/DDBJ databases">
        <title>Complete genome sequence of Sulfitobacter sp. AM1-D1, a toxic bacteria associated with marine dinoflagellate Alexandrium minutum in East China Sea.</title>
        <authorList>
            <person name="Yang Q."/>
            <person name="Zhang X."/>
            <person name="Tian X."/>
        </authorList>
    </citation>
    <scope>NUCLEOTIDE SEQUENCE [LARGE SCALE GENOMIC DNA]</scope>
    <source>
        <strain evidence="1 2">AM1-D1</strain>
    </source>
</reference>
<dbReference type="InterPro" id="IPR036287">
    <property type="entry name" value="Rv1873-like_sf"/>
</dbReference>
<dbReference type="EMBL" id="CP018076">
    <property type="protein sequence ID" value="APE42039.1"/>
    <property type="molecule type" value="Genomic_DNA"/>
</dbReference>
<dbReference type="SUPFAM" id="SSF140736">
    <property type="entry name" value="Rv1873-like"/>
    <property type="match status" value="1"/>
</dbReference>
<organism evidence="1 2">
    <name type="scientific">Sulfitobacter alexandrii</name>
    <dbReference type="NCBI Taxonomy" id="1917485"/>
    <lineage>
        <taxon>Bacteria</taxon>
        <taxon>Pseudomonadati</taxon>
        <taxon>Pseudomonadota</taxon>
        <taxon>Alphaproteobacteria</taxon>
        <taxon>Rhodobacterales</taxon>
        <taxon>Roseobacteraceae</taxon>
        <taxon>Sulfitobacter</taxon>
    </lineage>
</organism>
<dbReference type="InterPro" id="IPR014937">
    <property type="entry name" value="DUF1810"/>
</dbReference>
<name>A0A1J0WCJ6_9RHOB</name>
<evidence type="ECO:0000313" key="1">
    <source>
        <dbReference type="EMBL" id="APE42039.1"/>
    </source>
</evidence>
<sequence>MPPEPENWEDDEDEFDHFTDAQDAIWDSVMAELQDGRKISHWMWFVFPVLEGVGESPTALFFALRDVQETREYLAHETLGPRLTRCMDLIAAHDDKTAAAILGKTDAYKLHNCATLFARAADDPTPFDRVLEVFFDGKPAQRTLDLL</sequence>
<gene>
    <name evidence="1" type="ORF">BOO69_00400</name>
</gene>
<evidence type="ECO:0008006" key="3">
    <source>
        <dbReference type="Google" id="ProtNLM"/>
    </source>
</evidence>
<dbReference type="Proteomes" id="UP000181897">
    <property type="component" value="Chromosome"/>
</dbReference>
<accession>A0A1J0WCJ6</accession>
<keyword evidence="2" id="KW-1185">Reference proteome</keyword>
<dbReference type="KEGG" id="suam:BOO69_00400"/>
<evidence type="ECO:0000313" key="2">
    <source>
        <dbReference type="Proteomes" id="UP000181897"/>
    </source>
</evidence>
<dbReference type="RefSeq" id="WP_071969286.1">
    <property type="nucleotide sequence ID" value="NZ_CP018076.1"/>
</dbReference>
<dbReference type="OrthoDB" id="9801870at2"/>
<dbReference type="Gene3D" id="1.25.40.380">
    <property type="entry name" value="Protein of unknown function DUF1810"/>
    <property type="match status" value="1"/>
</dbReference>
<dbReference type="STRING" id="1917485.BOO69_00400"/>
<protein>
    <recommendedName>
        <fullName evidence="3">DUF1810 domain-containing protein</fullName>
    </recommendedName>
</protein>
<proteinExistence type="predicted"/>